<keyword evidence="3" id="KW-1185">Reference proteome</keyword>
<evidence type="ECO:0000313" key="2">
    <source>
        <dbReference type="EMBL" id="EOO03219.1"/>
    </source>
</evidence>
<dbReference type="EMBL" id="KB932846">
    <property type="protein sequence ID" value="EOO03219.1"/>
    <property type="molecule type" value="Genomic_DNA"/>
</dbReference>
<dbReference type="KEGG" id="tmn:UCRPA7_1269"/>
<dbReference type="HOGENOM" id="CLU_1533643_0_0_1"/>
<reference evidence="3" key="1">
    <citation type="journal article" date="2013" name="Genome Announc.">
        <title>Draft genome sequence of the ascomycete Phaeoacremonium aleophilum strain UCR-PA7, a causal agent of the esca disease complex in grapevines.</title>
        <authorList>
            <person name="Blanco-Ulate B."/>
            <person name="Rolshausen P."/>
            <person name="Cantu D."/>
        </authorList>
    </citation>
    <scope>NUCLEOTIDE SEQUENCE [LARGE SCALE GENOMIC DNA]</scope>
    <source>
        <strain evidence="3">UCR-PA7</strain>
    </source>
</reference>
<dbReference type="Proteomes" id="UP000014074">
    <property type="component" value="Unassembled WGS sequence"/>
</dbReference>
<protein>
    <recommendedName>
        <fullName evidence="4">Rx N-terminal domain-containing protein</fullName>
    </recommendedName>
</protein>
<sequence>MSDLLGQIASGLDLVTTIGEFVKGIRQGKVSENREAREFANQLERLLIALRRLGCAREEADGQLTPRLRVEAMATERRSWAMLHKIDATIVPLAQSGKRRKKMLKDFFLGSAGRQVVTTNNIIKSHIMEANKCRNDIEYCIRDYNARNPSLSYLNPPAVSEAQQPRFRPLKSKKI</sequence>
<evidence type="ECO:0008006" key="4">
    <source>
        <dbReference type="Google" id="ProtNLM"/>
    </source>
</evidence>
<accession>R8BV94</accession>
<name>R8BV94_PHAM7</name>
<organism evidence="2 3">
    <name type="scientific">Phaeoacremonium minimum (strain UCR-PA7)</name>
    <name type="common">Esca disease fungus</name>
    <name type="synonym">Togninia minima</name>
    <dbReference type="NCBI Taxonomy" id="1286976"/>
    <lineage>
        <taxon>Eukaryota</taxon>
        <taxon>Fungi</taxon>
        <taxon>Dikarya</taxon>
        <taxon>Ascomycota</taxon>
        <taxon>Pezizomycotina</taxon>
        <taxon>Sordariomycetes</taxon>
        <taxon>Sordariomycetidae</taxon>
        <taxon>Togniniales</taxon>
        <taxon>Togniniaceae</taxon>
        <taxon>Phaeoacremonium</taxon>
    </lineage>
</organism>
<evidence type="ECO:0000313" key="3">
    <source>
        <dbReference type="Proteomes" id="UP000014074"/>
    </source>
</evidence>
<dbReference type="GeneID" id="19321401"/>
<gene>
    <name evidence="2" type="ORF">UCRPA7_1269</name>
</gene>
<feature type="region of interest" description="Disordered" evidence="1">
    <location>
        <begin position="155"/>
        <end position="175"/>
    </location>
</feature>
<dbReference type="RefSeq" id="XP_007912053.1">
    <property type="nucleotide sequence ID" value="XM_007913862.1"/>
</dbReference>
<evidence type="ECO:0000256" key="1">
    <source>
        <dbReference type="SAM" id="MobiDB-lite"/>
    </source>
</evidence>
<dbReference type="AlphaFoldDB" id="R8BV94"/>
<proteinExistence type="predicted"/>